<dbReference type="PATRIC" id="fig|1229205.11.peg.4702"/>
<sequence length="127" mass="14297">MRARHRPCLTTWRDAVHKKGAIMLITFQSTASPDVVMLRDLAQYLLGLIGKRLSERGVIMHDELPAAIERLESAITEDASAEVALEALHRSPGNRREPSNGLSQRAWPFLDMLREARKRGADIIWGL</sequence>
<organism evidence="1 2">
    <name type="scientific">Paraburkholderia phenoliruptrix BR3459a</name>
    <dbReference type="NCBI Taxonomy" id="1229205"/>
    <lineage>
        <taxon>Bacteria</taxon>
        <taxon>Pseudomonadati</taxon>
        <taxon>Pseudomonadota</taxon>
        <taxon>Betaproteobacteria</taxon>
        <taxon>Burkholderiales</taxon>
        <taxon>Burkholderiaceae</taxon>
        <taxon>Paraburkholderia</taxon>
    </lineage>
</organism>
<gene>
    <name evidence="1" type="ORF">BUPH_00811</name>
</gene>
<reference evidence="1 2" key="1">
    <citation type="journal article" date="2012" name="J. Bacteriol.">
        <title>Complete Genome Sequence of Burkholderia phenoliruptrix BR3459a (CLA1), a Heat-Tolerant, Nitrogen-Fixing Symbiont of Mimosa flocculosa.</title>
        <authorList>
            <person name="de Oliveira Cunha C."/>
            <person name="Goda Zuleta L.F."/>
            <person name="Paula de Almeida L.G."/>
            <person name="Prioli Ciapina L."/>
            <person name="Lustrino Borges W."/>
            <person name="Pitard R.M."/>
            <person name="Baldani J.I."/>
            <person name="Straliotto R."/>
            <person name="de Faria S.M."/>
            <person name="Hungria M."/>
            <person name="Sousa Cavada B."/>
            <person name="Mercante F.M."/>
            <person name="Ribeiro de Vasconcelos A.T."/>
        </authorList>
    </citation>
    <scope>NUCLEOTIDE SEQUENCE [LARGE SCALE GENOMIC DNA]</scope>
    <source>
        <strain evidence="1 2">BR3459a</strain>
    </source>
</reference>
<evidence type="ECO:0008006" key="3">
    <source>
        <dbReference type="Google" id="ProtNLM"/>
    </source>
</evidence>
<dbReference type="Pfam" id="PF08895">
    <property type="entry name" value="DUF1840"/>
    <property type="match status" value="1"/>
</dbReference>
<dbReference type="HOGENOM" id="CLU_146690_0_0_4"/>
<evidence type="ECO:0000313" key="2">
    <source>
        <dbReference type="Proteomes" id="UP000010105"/>
    </source>
</evidence>
<dbReference type="EMBL" id="CP003864">
    <property type="protein sequence ID" value="AFT88267.1"/>
    <property type="molecule type" value="Genomic_DNA"/>
</dbReference>
<proteinExistence type="predicted"/>
<accession>K0DUD9</accession>
<evidence type="ECO:0000313" key="1">
    <source>
        <dbReference type="EMBL" id="AFT88267.1"/>
    </source>
</evidence>
<protein>
    <recommendedName>
        <fullName evidence="3">DUF1840 domain-containing protein</fullName>
    </recommendedName>
</protein>
<name>K0DUD9_9BURK</name>
<dbReference type="AlphaFoldDB" id="K0DUD9"/>
<dbReference type="Proteomes" id="UP000010105">
    <property type="component" value="Chromosome 2"/>
</dbReference>
<dbReference type="STRING" id="1229205.BUPH_00811"/>
<dbReference type="KEGG" id="bpx:BUPH_00811"/>
<dbReference type="eggNOG" id="ENOG5032ZX9">
    <property type="taxonomic scope" value="Bacteria"/>
</dbReference>
<dbReference type="InterPro" id="IPR014991">
    <property type="entry name" value="DUF1840"/>
</dbReference>